<dbReference type="EMBL" id="BQNB010014594">
    <property type="protein sequence ID" value="GJT30069.1"/>
    <property type="molecule type" value="Genomic_DNA"/>
</dbReference>
<sequence length="72" mass="8190">MAGRLNMLYRDRRAHARKEVMSLRTTVLGQQAVITELRAADRRRQAAITELLAANRKSQAQFIEALKLLKGL</sequence>
<gene>
    <name evidence="1" type="ORF">Tco_0910344</name>
</gene>
<name>A0ABQ5CZS2_9ASTR</name>
<organism evidence="1 2">
    <name type="scientific">Tanacetum coccineum</name>
    <dbReference type="NCBI Taxonomy" id="301880"/>
    <lineage>
        <taxon>Eukaryota</taxon>
        <taxon>Viridiplantae</taxon>
        <taxon>Streptophyta</taxon>
        <taxon>Embryophyta</taxon>
        <taxon>Tracheophyta</taxon>
        <taxon>Spermatophyta</taxon>
        <taxon>Magnoliopsida</taxon>
        <taxon>eudicotyledons</taxon>
        <taxon>Gunneridae</taxon>
        <taxon>Pentapetalae</taxon>
        <taxon>asterids</taxon>
        <taxon>campanulids</taxon>
        <taxon>Asterales</taxon>
        <taxon>Asteraceae</taxon>
        <taxon>Asteroideae</taxon>
        <taxon>Anthemideae</taxon>
        <taxon>Anthemidinae</taxon>
        <taxon>Tanacetum</taxon>
    </lineage>
</organism>
<protein>
    <submittedName>
        <fullName evidence="1">Uncharacterized protein</fullName>
    </submittedName>
</protein>
<proteinExistence type="predicted"/>
<evidence type="ECO:0000313" key="1">
    <source>
        <dbReference type="EMBL" id="GJT30069.1"/>
    </source>
</evidence>
<reference evidence="1" key="2">
    <citation type="submission" date="2022-01" db="EMBL/GenBank/DDBJ databases">
        <authorList>
            <person name="Yamashiro T."/>
            <person name="Shiraishi A."/>
            <person name="Satake H."/>
            <person name="Nakayama K."/>
        </authorList>
    </citation>
    <scope>NUCLEOTIDE SEQUENCE</scope>
</reference>
<comment type="caution">
    <text evidence="1">The sequence shown here is derived from an EMBL/GenBank/DDBJ whole genome shotgun (WGS) entry which is preliminary data.</text>
</comment>
<evidence type="ECO:0000313" key="2">
    <source>
        <dbReference type="Proteomes" id="UP001151760"/>
    </source>
</evidence>
<reference evidence="1" key="1">
    <citation type="journal article" date="2022" name="Int. J. Mol. Sci.">
        <title>Draft Genome of Tanacetum Coccineum: Genomic Comparison of Closely Related Tanacetum-Family Plants.</title>
        <authorList>
            <person name="Yamashiro T."/>
            <person name="Shiraishi A."/>
            <person name="Nakayama K."/>
            <person name="Satake H."/>
        </authorList>
    </citation>
    <scope>NUCLEOTIDE SEQUENCE</scope>
</reference>
<keyword evidence="2" id="KW-1185">Reference proteome</keyword>
<dbReference type="Proteomes" id="UP001151760">
    <property type="component" value="Unassembled WGS sequence"/>
</dbReference>
<accession>A0ABQ5CZS2</accession>